<evidence type="ECO:0000259" key="1">
    <source>
        <dbReference type="PROSITE" id="PS51352"/>
    </source>
</evidence>
<dbReference type="OrthoDB" id="9809746at2"/>
<dbReference type="GO" id="GO:0140825">
    <property type="term" value="F:lactoperoxidase activity"/>
    <property type="evidence" value="ECO:0007669"/>
    <property type="project" value="UniProtKB-EC"/>
</dbReference>
<dbReference type="Pfam" id="PF00578">
    <property type="entry name" value="AhpC-TSA"/>
    <property type="match status" value="1"/>
</dbReference>
<reference evidence="2" key="1">
    <citation type="submission" date="2013-03" db="EMBL/GenBank/DDBJ databases">
        <title>Genome Sequence of the Profundibacterium mesophilum strain KAUST100406-0324T from Red Sea, a novel genus in the family Rhodobacteraceae.</title>
        <authorList>
            <person name="Essack M."/>
            <person name="Alam I."/>
            <person name="Lafi F."/>
            <person name="Alawi W."/>
            <person name="Kamanu F."/>
            <person name="Al-Suwailem A."/>
            <person name="Lee O.O."/>
            <person name="Xu Y."/>
            <person name="Bajic V."/>
            <person name="Qian P.-Y."/>
            <person name="Archer J."/>
        </authorList>
    </citation>
    <scope>NUCLEOTIDE SEQUENCE</scope>
    <source>
        <strain evidence="2">KAUST100406-0324</strain>
    </source>
</reference>
<dbReference type="InterPro" id="IPR036249">
    <property type="entry name" value="Thioredoxin-like_sf"/>
</dbReference>
<evidence type="ECO:0000313" key="2">
    <source>
        <dbReference type="EMBL" id="KAF0676006.1"/>
    </source>
</evidence>
<feature type="domain" description="Thioredoxin" evidence="1">
    <location>
        <begin position="2"/>
        <end position="162"/>
    </location>
</feature>
<dbReference type="PROSITE" id="PS51352">
    <property type="entry name" value="THIOREDOXIN_2"/>
    <property type="match status" value="1"/>
</dbReference>
<dbReference type="EMBL" id="APKE01000020">
    <property type="protein sequence ID" value="KAF0676006.1"/>
    <property type="molecule type" value="Genomic_DNA"/>
</dbReference>
<name>A0A921TD71_9RHOB</name>
<dbReference type="InterPro" id="IPR000866">
    <property type="entry name" value="AhpC/TSA"/>
</dbReference>
<comment type="caution">
    <text evidence="2">The sequence shown here is derived from an EMBL/GenBank/DDBJ whole genome shotgun (WGS) entry which is preliminary data.</text>
</comment>
<organism evidence="2 3">
    <name type="scientific">Profundibacterium mesophilum KAUST100406-0324</name>
    <dbReference type="NCBI Taxonomy" id="1037889"/>
    <lineage>
        <taxon>Bacteria</taxon>
        <taxon>Pseudomonadati</taxon>
        <taxon>Pseudomonadota</taxon>
        <taxon>Alphaproteobacteria</taxon>
        <taxon>Rhodobacterales</taxon>
        <taxon>Roseobacteraceae</taxon>
        <taxon>Profundibacterium</taxon>
    </lineage>
</organism>
<accession>A0A921TD71</accession>
<proteinExistence type="predicted"/>
<dbReference type="Proteomes" id="UP000698242">
    <property type="component" value="Unassembled WGS sequence"/>
</dbReference>
<dbReference type="Gene3D" id="3.40.30.10">
    <property type="entry name" value="Glutaredoxin"/>
    <property type="match status" value="1"/>
</dbReference>
<dbReference type="AlphaFoldDB" id="A0A921TD71"/>
<dbReference type="CDD" id="cd02970">
    <property type="entry name" value="PRX_like2"/>
    <property type="match status" value="1"/>
</dbReference>
<sequence length="179" mass="19390">MIFPAEKTPELRLPTLSGETFDLSKDGGEKGTLLVFYRGLHCPICAKQLGEMESHAAKFAERGVRLVAISADPEDKARQMAEKAGVSEVTIAHSLDLAAARDDWGLFLSSAREGSEEPALFNEPGLFYVSNDQKLQFGWVQTAPFARPSLDDVLSAIAFAQDKGYPPRGTYRGALDAAA</sequence>
<keyword evidence="2" id="KW-0560">Oxidoreductase</keyword>
<evidence type="ECO:0000313" key="3">
    <source>
        <dbReference type="Proteomes" id="UP000698242"/>
    </source>
</evidence>
<dbReference type="InterPro" id="IPR013766">
    <property type="entry name" value="Thioredoxin_domain"/>
</dbReference>
<dbReference type="RefSeq" id="WP_159965325.1">
    <property type="nucleotide sequence ID" value="NZ_APKE01000020.1"/>
</dbReference>
<dbReference type="SUPFAM" id="SSF52833">
    <property type="entry name" value="Thioredoxin-like"/>
    <property type="match status" value="1"/>
</dbReference>
<protein>
    <submittedName>
        <fullName evidence="2">Peroxiredoxin 6 1-Cys peroxiredoxin</fullName>
        <ecNumber evidence="2">1.11.1.7</ecNumber>
    </submittedName>
</protein>
<dbReference type="EC" id="1.11.1.7" evidence="2"/>
<keyword evidence="3" id="KW-1185">Reference proteome</keyword>
<gene>
    <name evidence="2" type="ORF">PMES_01762</name>
</gene>
<keyword evidence="2" id="KW-0575">Peroxidase</keyword>